<dbReference type="InterPro" id="IPR005119">
    <property type="entry name" value="LysR_subst-bd"/>
</dbReference>
<evidence type="ECO:0000313" key="3">
    <source>
        <dbReference type="EMBL" id="MDI3420140.1"/>
    </source>
</evidence>
<feature type="region of interest" description="Disordered" evidence="1">
    <location>
        <begin position="139"/>
        <end position="158"/>
    </location>
</feature>
<dbReference type="EMBL" id="JASCIS010000015">
    <property type="protein sequence ID" value="MDI3420140.1"/>
    <property type="molecule type" value="Genomic_DNA"/>
</dbReference>
<comment type="caution">
    <text evidence="3">The sequence shown here is derived from an EMBL/GenBank/DDBJ whole genome shotgun (WGS) entry which is preliminary data.</text>
</comment>
<sequence>MAMGERNTPTRDYIEAMLRENGVDPRVAVEVPQRGAVVPTVLSGAGAAIVSLRVAMEAHQRGAVVREVDPPLQRRIGLVHRSGRLTKAAAAFLSETKADLASWNRAFDRRMSSGMSRIEAAGEVMAAMEKRQLDRFRERSPIAVEGTGAPRTHRHLDS</sequence>
<dbReference type="CDD" id="cd05466">
    <property type="entry name" value="PBP2_LTTR_substrate"/>
    <property type="match status" value="1"/>
</dbReference>
<feature type="domain" description="LysR substrate-binding" evidence="2">
    <location>
        <begin position="5"/>
        <end position="97"/>
    </location>
</feature>
<dbReference type="Proteomes" id="UP001237105">
    <property type="component" value="Unassembled WGS sequence"/>
</dbReference>
<evidence type="ECO:0000313" key="4">
    <source>
        <dbReference type="Proteomes" id="UP001237105"/>
    </source>
</evidence>
<keyword evidence="4" id="KW-1185">Reference proteome</keyword>
<dbReference type="Pfam" id="PF03466">
    <property type="entry name" value="LysR_substrate"/>
    <property type="match status" value="1"/>
</dbReference>
<proteinExistence type="predicted"/>
<organism evidence="3 4">
    <name type="scientific">Streptomyces luteolus</name>
    <dbReference type="NCBI Taxonomy" id="3043615"/>
    <lineage>
        <taxon>Bacteria</taxon>
        <taxon>Bacillati</taxon>
        <taxon>Actinomycetota</taxon>
        <taxon>Actinomycetes</taxon>
        <taxon>Kitasatosporales</taxon>
        <taxon>Streptomycetaceae</taxon>
        <taxon>Streptomyces</taxon>
    </lineage>
</organism>
<dbReference type="Gene3D" id="3.40.190.290">
    <property type="match status" value="1"/>
</dbReference>
<name>A0ABT6SXP1_9ACTN</name>
<dbReference type="SUPFAM" id="SSF53850">
    <property type="entry name" value="Periplasmic binding protein-like II"/>
    <property type="match status" value="1"/>
</dbReference>
<evidence type="ECO:0000256" key="1">
    <source>
        <dbReference type="SAM" id="MobiDB-lite"/>
    </source>
</evidence>
<evidence type="ECO:0000259" key="2">
    <source>
        <dbReference type="Pfam" id="PF03466"/>
    </source>
</evidence>
<reference evidence="3 4" key="1">
    <citation type="submission" date="2023-05" db="EMBL/GenBank/DDBJ databases">
        <title>Draft genome sequence of Streptomyces sp. B-S-A12 isolated from a cave soil in Thailand.</title>
        <authorList>
            <person name="Chamroensaksri N."/>
            <person name="Muangham S."/>
        </authorList>
    </citation>
    <scope>NUCLEOTIDE SEQUENCE [LARGE SCALE GENOMIC DNA]</scope>
    <source>
        <strain evidence="3 4">B-S-A12</strain>
    </source>
</reference>
<accession>A0ABT6SXP1</accession>
<gene>
    <name evidence="3" type="ORF">QIT00_16485</name>
</gene>
<protein>
    <submittedName>
        <fullName evidence="3">LysR family transcriptional regulator substrate-binding protein</fullName>
    </submittedName>
</protein>